<evidence type="ECO:0000313" key="4">
    <source>
        <dbReference type="Proteomes" id="UP001274321"/>
    </source>
</evidence>
<feature type="transmembrane region" description="Helical" evidence="2">
    <location>
        <begin position="93"/>
        <end position="111"/>
    </location>
</feature>
<name>A0ABU4RPK2_9HYPH</name>
<keyword evidence="4" id="KW-1185">Reference proteome</keyword>
<evidence type="ECO:0000256" key="2">
    <source>
        <dbReference type="SAM" id="Phobius"/>
    </source>
</evidence>
<organism evidence="3 4">
    <name type="scientific">Terrihabitans rhizophilus</name>
    <dbReference type="NCBI Taxonomy" id="3092662"/>
    <lineage>
        <taxon>Bacteria</taxon>
        <taxon>Pseudomonadati</taxon>
        <taxon>Pseudomonadota</taxon>
        <taxon>Alphaproteobacteria</taxon>
        <taxon>Hyphomicrobiales</taxon>
        <taxon>Terrihabitans</taxon>
    </lineage>
</organism>
<evidence type="ECO:0000313" key="3">
    <source>
        <dbReference type="EMBL" id="MDX6804676.1"/>
    </source>
</evidence>
<feature type="region of interest" description="Disordered" evidence="1">
    <location>
        <begin position="217"/>
        <end position="236"/>
    </location>
</feature>
<dbReference type="EMBL" id="JAXAFJ010000001">
    <property type="protein sequence ID" value="MDX6804676.1"/>
    <property type="molecule type" value="Genomic_DNA"/>
</dbReference>
<dbReference type="Proteomes" id="UP001274321">
    <property type="component" value="Unassembled WGS sequence"/>
</dbReference>
<feature type="transmembrane region" description="Helical" evidence="2">
    <location>
        <begin position="21"/>
        <end position="40"/>
    </location>
</feature>
<dbReference type="RefSeq" id="WP_319842796.1">
    <property type="nucleotide sequence ID" value="NZ_JAXAFJ010000001.1"/>
</dbReference>
<feature type="transmembrane region" description="Helical" evidence="2">
    <location>
        <begin position="60"/>
        <end position="81"/>
    </location>
</feature>
<keyword evidence="2" id="KW-0472">Membrane</keyword>
<sequence length="236" mass="25379">MTSDLLASSEKSEAWVRSGRMRGGVVISTFASLVLVVWVMEAIVFRTVLITPLPQKLLCTVWLLFGALGAWLGFVTTRAGYVSAGRCGRIRAVLVTSFSVLALGSVGAFLADTLTRRVANVALFWNSAAPIETIAFPITSVNRGRHGPAVYVAPVGLRRSVSVSHADIALLDSAGNEGAHAFCIPLSHQKEGDAERVWFPKQVRRNSPATRIMPCRDAAMHGLRPNPQLSGTQSPE</sequence>
<reference evidence="3 4" key="1">
    <citation type="submission" date="2023-11" db="EMBL/GenBank/DDBJ databases">
        <authorList>
            <person name="Bao R."/>
        </authorList>
    </citation>
    <scope>NUCLEOTIDE SEQUENCE [LARGE SCALE GENOMIC DNA]</scope>
    <source>
        <strain evidence="3 4">PJ23</strain>
    </source>
</reference>
<keyword evidence="2" id="KW-0812">Transmembrane</keyword>
<accession>A0ABU4RPK2</accession>
<feature type="compositionally biased region" description="Polar residues" evidence="1">
    <location>
        <begin position="227"/>
        <end position="236"/>
    </location>
</feature>
<gene>
    <name evidence="3" type="ORF">SCD90_01255</name>
</gene>
<keyword evidence="2" id="KW-1133">Transmembrane helix</keyword>
<protein>
    <submittedName>
        <fullName evidence="3">Uncharacterized protein</fullName>
    </submittedName>
</protein>
<comment type="caution">
    <text evidence="3">The sequence shown here is derived from an EMBL/GenBank/DDBJ whole genome shotgun (WGS) entry which is preliminary data.</text>
</comment>
<evidence type="ECO:0000256" key="1">
    <source>
        <dbReference type="SAM" id="MobiDB-lite"/>
    </source>
</evidence>
<proteinExistence type="predicted"/>